<accession>A0A9J6GC84</accession>
<gene>
    <name evidence="1" type="ORF">HPB48_011313</name>
</gene>
<organism evidence="1 2">
    <name type="scientific">Haemaphysalis longicornis</name>
    <name type="common">Bush tick</name>
    <dbReference type="NCBI Taxonomy" id="44386"/>
    <lineage>
        <taxon>Eukaryota</taxon>
        <taxon>Metazoa</taxon>
        <taxon>Ecdysozoa</taxon>
        <taxon>Arthropoda</taxon>
        <taxon>Chelicerata</taxon>
        <taxon>Arachnida</taxon>
        <taxon>Acari</taxon>
        <taxon>Parasitiformes</taxon>
        <taxon>Ixodida</taxon>
        <taxon>Ixodoidea</taxon>
        <taxon>Ixodidae</taxon>
        <taxon>Haemaphysalinae</taxon>
        <taxon>Haemaphysalis</taxon>
    </lineage>
</organism>
<comment type="caution">
    <text evidence="1">The sequence shown here is derived from an EMBL/GenBank/DDBJ whole genome shotgun (WGS) entry which is preliminary data.</text>
</comment>
<keyword evidence="2" id="KW-1185">Reference proteome</keyword>
<dbReference type="Proteomes" id="UP000821853">
    <property type="component" value="Chromosome 4"/>
</dbReference>
<protein>
    <recommendedName>
        <fullName evidence="3">Reverse transcriptase domain-containing protein</fullName>
    </recommendedName>
</protein>
<sequence length="86" mass="9632">MMEKIVLYRLDWDLTIANVYPAQMSGFRKGRNSIDNPIPLATSIKQAKYKRNIIITVFLDIRSAYDCVSHDAIPSAVKSSGIGGRM</sequence>
<dbReference type="AlphaFoldDB" id="A0A9J6GC84"/>
<evidence type="ECO:0000313" key="1">
    <source>
        <dbReference type="EMBL" id="KAH9372463.1"/>
    </source>
</evidence>
<evidence type="ECO:0000313" key="2">
    <source>
        <dbReference type="Proteomes" id="UP000821853"/>
    </source>
</evidence>
<dbReference type="OrthoDB" id="6425357at2759"/>
<name>A0A9J6GC84_HAELO</name>
<proteinExistence type="predicted"/>
<evidence type="ECO:0008006" key="3">
    <source>
        <dbReference type="Google" id="ProtNLM"/>
    </source>
</evidence>
<dbReference type="VEuPathDB" id="VectorBase:HLOH_043543"/>
<reference evidence="1 2" key="1">
    <citation type="journal article" date="2020" name="Cell">
        <title>Large-Scale Comparative Analyses of Tick Genomes Elucidate Their Genetic Diversity and Vector Capacities.</title>
        <authorList>
            <consortium name="Tick Genome and Microbiome Consortium (TIGMIC)"/>
            <person name="Jia N."/>
            <person name="Wang J."/>
            <person name="Shi W."/>
            <person name="Du L."/>
            <person name="Sun Y."/>
            <person name="Zhan W."/>
            <person name="Jiang J.F."/>
            <person name="Wang Q."/>
            <person name="Zhang B."/>
            <person name="Ji P."/>
            <person name="Bell-Sakyi L."/>
            <person name="Cui X.M."/>
            <person name="Yuan T.T."/>
            <person name="Jiang B.G."/>
            <person name="Yang W.F."/>
            <person name="Lam T.T."/>
            <person name="Chang Q.C."/>
            <person name="Ding S.J."/>
            <person name="Wang X.J."/>
            <person name="Zhu J.G."/>
            <person name="Ruan X.D."/>
            <person name="Zhao L."/>
            <person name="Wei J.T."/>
            <person name="Ye R.Z."/>
            <person name="Que T.C."/>
            <person name="Du C.H."/>
            <person name="Zhou Y.H."/>
            <person name="Cheng J.X."/>
            <person name="Dai P.F."/>
            <person name="Guo W.B."/>
            <person name="Han X.H."/>
            <person name="Huang E.J."/>
            <person name="Li L.F."/>
            <person name="Wei W."/>
            <person name="Gao Y.C."/>
            <person name="Liu J.Z."/>
            <person name="Shao H.Z."/>
            <person name="Wang X."/>
            <person name="Wang C.C."/>
            <person name="Yang T.C."/>
            <person name="Huo Q.B."/>
            <person name="Li W."/>
            <person name="Chen H.Y."/>
            <person name="Chen S.E."/>
            <person name="Zhou L.G."/>
            <person name="Ni X.B."/>
            <person name="Tian J.H."/>
            <person name="Sheng Y."/>
            <person name="Liu T."/>
            <person name="Pan Y.S."/>
            <person name="Xia L.Y."/>
            <person name="Li J."/>
            <person name="Zhao F."/>
            <person name="Cao W.C."/>
        </authorList>
    </citation>
    <scope>NUCLEOTIDE SEQUENCE [LARGE SCALE GENOMIC DNA]</scope>
    <source>
        <strain evidence="1">HaeL-2018</strain>
    </source>
</reference>
<dbReference type="EMBL" id="JABSTR010000006">
    <property type="protein sequence ID" value="KAH9372463.1"/>
    <property type="molecule type" value="Genomic_DNA"/>
</dbReference>